<dbReference type="NCBIfam" id="NF038387">
    <property type="entry name" value="CBS_CbpA"/>
    <property type="match status" value="1"/>
</dbReference>
<dbReference type="OrthoDB" id="1706107at2"/>
<comment type="caution">
    <text evidence="3">The sequence shown here is derived from an EMBL/GenBank/DDBJ whole genome shotgun (WGS) entry which is preliminary data.</text>
</comment>
<organism evidence="3 4">
    <name type="scientific">Alteribacter keqinensis</name>
    <dbReference type="NCBI Taxonomy" id="2483800"/>
    <lineage>
        <taxon>Bacteria</taxon>
        <taxon>Bacillati</taxon>
        <taxon>Bacillota</taxon>
        <taxon>Bacilli</taxon>
        <taxon>Bacillales</taxon>
        <taxon>Bacillaceae</taxon>
        <taxon>Alteribacter</taxon>
    </lineage>
</organism>
<proteinExistence type="predicted"/>
<sequence>MLQMKETMKMQIKSHYLHKRDVKTLDETMNIKEALDFIQQTGFRCVPVLSAEEEFLGNIYKTHLYEYLYRDNLDPAAPITTLLSDKDKAVDEKASFFSVFFTIRQVPYLTVIDEDKKFKGILTHGKILDILENAWAVGHSSYALTLSMEEYKGSLQDIAATLSKVTDIRSFITLDSDRTFMRRCVVTLPNETTEDELEKIVRHLENNHFRIIHIENEKSMAGEGKQ</sequence>
<evidence type="ECO:0000256" key="1">
    <source>
        <dbReference type="PROSITE-ProRule" id="PRU00703"/>
    </source>
</evidence>
<dbReference type="PIRSF" id="PIRSF035040">
    <property type="entry name" value="UCP035040_CBS_Lmo0553"/>
    <property type="match status" value="1"/>
</dbReference>
<dbReference type="InterPro" id="IPR046342">
    <property type="entry name" value="CBS_dom_sf"/>
</dbReference>
<accession>A0A3M7TUF3</accession>
<dbReference type="EMBL" id="RHIB01000001">
    <property type="protein sequence ID" value="RNA69286.1"/>
    <property type="molecule type" value="Genomic_DNA"/>
</dbReference>
<gene>
    <name evidence="3" type="ORF">EBO34_04895</name>
</gene>
<evidence type="ECO:0000259" key="2">
    <source>
        <dbReference type="PROSITE" id="PS51371"/>
    </source>
</evidence>
<protein>
    <submittedName>
        <fullName evidence="3">CBS domain-containing protein</fullName>
    </submittedName>
</protein>
<dbReference type="Pfam" id="PF00571">
    <property type="entry name" value="CBS"/>
    <property type="match status" value="1"/>
</dbReference>
<keyword evidence="1" id="KW-0129">CBS domain</keyword>
<dbReference type="PROSITE" id="PS51371">
    <property type="entry name" value="CBS"/>
    <property type="match status" value="1"/>
</dbReference>
<keyword evidence="4" id="KW-1185">Reference proteome</keyword>
<dbReference type="AlphaFoldDB" id="A0A3M7TUF3"/>
<dbReference type="InterPro" id="IPR017036">
    <property type="entry name" value="Lmo0553-like"/>
</dbReference>
<dbReference type="SMART" id="SM00116">
    <property type="entry name" value="CBS"/>
    <property type="match status" value="2"/>
</dbReference>
<reference evidence="3 4" key="1">
    <citation type="submission" date="2018-10" db="EMBL/GenBank/DDBJ databases">
        <title>Bacillus Keqinensis sp. nov., a moderately halophilic bacterium isolated from a saline-alkaline lake.</title>
        <authorList>
            <person name="Wang H."/>
        </authorList>
    </citation>
    <scope>NUCLEOTIDE SEQUENCE [LARGE SCALE GENOMIC DNA]</scope>
    <source>
        <strain evidence="3 4">KQ-3</strain>
    </source>
</reference>
<dbReference type="CDD" id="cd02205">
    <property type="entry name" value="CBS_pair_SF"/>
    <property type="match status" value="1"/>
</dbReference>
<name>A0A3M7TUF3_9BACI</name>
<feature type="domain" description="CBS" evidence="2">
    <location>
        <begin position="17"/>
        <end position="75"/>
    </location>
</feature>
<evidence type="ECO:0000313" key="4">
    <source>
        <dbReference type="Proteomes" id="UP000278746"/>
    </source>
</evidence>
<dbReference type="InterPro" id="IPR000644">
    <property type="entry name" value="CBS_dom"/>
</dbReference>
<dbReference type="Proteomes" id="UP000278746">
    <property type="component" value="Unassembled WGS sequence"/>
</dbReference>
<evidence type="ECO:0000313" key="3">
    <source>
        <dbReference type="EMBL" id="RNA69286.1"/>
    </source>
</evidence>
<dbReference type="SUPFAM" id="SSF54631">
    <property type="entry name" value="CBS-domain pair"/>
    <property type="match status" value="1"/>
</dbReference>
<dbReference type="Gene3D" id="3.10.580.10">
    <property type="entry name" value="CBS-domain"/>
    <property type="match status" value="1"/>
</dbReference>